<proteinExistence type="predicted"/>
<feature type="region of interest" description="Disordered" evidence="2">
    <location>
        <begin position="1"/>
        <end position="31"/>
    </location>
</feature>
<dbReference type="SUPFAM" id="SSF57850">
    <property type="entry name" value="RING/U-box"/>
    <property type="match status" value="1"/>
</dbReference>
<name>A0A4S2MU23_9PEZI</name>
<evidence type="ECO:0000256" key="2">
    <source>
        <dbReference type="SAM" id="MobiDB-lite"/>
    </source>
</evidence>
<keyword evidence="1" id="KW-0863">Zinc-finger</keyword>
<feature type="compositionally biased region" description="Pro residues" evidence="2">
    <location>
        <begin position="9"/>
        <end position="18"/>
    </location>
</feature>
<gene>
    <name evidence="4" type="ORF">EX30DRAFT_364825</name>
</gene>
<feature type="region of interest" description="Disordered" evidence="2">
    <location>
        <begin position="456"/>
        <end position="494"/>
    </location>
</feature>
<dbReference type="PROSITE" id="PS50089">
    <property type="entry name" value="ZF_RING_2"/>
    <property type="match status" value="1"/>
</dbReference>
<evidence type="ECO:0000313" key="5">
    <source>
        <dbReference type="Proteomes" id="UP000298138"/>
    </source>
</evidence>
<accession>A0A4S2MU23</accession>
<keyword evidence="5" id="KW-1185">Reference proteome</keyword>
<dbReference type="InterPro" id="IPR047157">
    <property type="entry name" value="PHRF1/Atg35"/>
</dbReference>
<dbReference type="InterPro" id="IPR001841">
    <property type="entry name" value="Znf_RING"/>
</dbReference>
<dbReference type="PANTHER" id="PTHR12618">
    <property type="entry name" value="PHD AND RING FINGER DOMAIN-CONTAINING PROTEIN 1"/>
    <property type="match status" value="1"/>
</dbReference>
<feature type="domain" description="RING-type" evidence="3">
    <location>
        <begin position="43"/>
        <end position="93"/>
    </location>
</feature>
<feature type="compositionally biased region" description="Polar residues" evidence="2">
    <location>
        <begin position="475"/>
        <end position="487"/>
    </location>
</feature>
<evidence type="ECO:0000256" key="1">
    <source>
        <dbReference type="PROSITE-ProRule" id="PRU00175"/>
    </source>
</evidence>
<keyword evidence="1" id="KW-0479">Metal-binding</keyword>
<reference evidence="4 5" key="1">
    <citation type="submission" date="2019-04" db="EMBL/GenBank/DDBJ databases">
        <title>Comparative genomics and transcriptomics to analyze fruiting body development in filamentous ascomycetes.</title>
        <authorList>
            <consortium name="DOE Joint Genome Institute"/>
            <person name="Lutkenhaus R."/>
            <person name="Traeger S."/>
            <person name="Breuer J."/>
            <person name="Kuo A."/>
            <person name="Lipzen A."/>
            <person name="Pangilinan J."/>
            <person name="Dilworth D."/>
            <person name="Sandor L."/>
            <person name="Poggeler S."/>
            <person name="Barry K."/>
            <person name="Grigoriev I.V."/>
            <person name="Nowrousian M."/>
        </authorList>
    </citation>
    <scope>NUCLEOTIDE SEQUENCE [LARGE SCALE GENOMIC DNA]</scope>
    <source>
        <strain evidence="4 5">CBS 389.68</strain>
    </source>
</reference>
<dbReference type="Pfam" id="PF13639">
    <property type="entry name" value="zf-RING_2"/>
    <property type="match status" value="1"/>
</dbReference>
<sequence length="494" mass="54371">MSSFIAPAPLEPPGPASPPSEASPETYGSPVTPSLLENTQIDCIICLSTLPHDSVPDIGEFVAVARLVPCHHVMHDPCLKSWTERANTCPICRVNFNEVALLPYVTGPVLSTYEVEDKTQRVAHEGADVPPDALSFLPAPQRHLETAQTLFNEETAQQLEWELAWRDLDAELQYQWYALDFDEEPEHELAIQSRRSQRMNRRRAVAAAQAGPGRSAFETQPNAWAIPTTRPRTTFPHLEPSITKEESDSWKMMEIAVQMEKEEQANKRSRSPASETAMLAKFGVNLNTETPRDERKYKRPRTKRDSQLQSERSNQASTAASTSAVSTLTASTSEASHPPATTDPGSPPLPAGLFTSILEGITKSKEVPIVSAEDIDFDIRGRDLTRMRPISPAPTARSRSPPALSSPMALSSPHASCPSSPTIRGKQMQIPMYTGPRTPAVSPERLPPGMMLHIERRKPWESPRAPVSPPVSPPDTTVFSGTIQTESSETRKQS</sequence>
<organism evidence="4 5">
    <name type="scientific">Ascodesmis nigricans</name>
    <dbReference type="NCBI Taxonomy" id="341454"/>
    <lineage>
        <taxon>Eukaryota</taxon>
        <taxon>Fungi</taxon>
        <taxon>Dikarya</taxon>
        <taxon>Ascomycota</taxon>
        <taxon>Pezizomycotina</taxon>
        <taxon>Pezizomycetes</taxon>
        <taxon>Pezizales</taxon>
        <taxon>Ascodesmidaceae</taxon>
        <taxon>Ascodesmis</taxon>
    </lineage>
</organism>
<dbReference type="STRING" id="341454.A0A4S2MU23"/>
<feature type="compositionally biased region" description="Low complexity" evidence="2">
    <location>
        <begin position="388"/>
        <end position="416"/>
    </location>
</feature>
<dbReference type="PANTHER" id="PTHR12618:SF20">
    <property type="entry name" value="PHD AND RING FINGER DOMAIN-CONTAINING PROTEIN 1"/>
    <property type="match status" value="1"/>
</dbReference>
<dbReference type="EMBL" id="ML220127">
    <property type="protein sequence ID" value="TGZ80038.1"/>
    <property type="molecule type" value="Genomic_DNA"/>
</dbReference>
<dbReference type="SMART" id="SM00184">
    <property type="entry name" value="RING"/>
    <property type="match status" value="1"/>
</dbReference>
<keyword evidence="1" id="KW-0862">Zinc</keyword>
<feature type="region of interest" description="Disordered" evidence="2">
    <location>
        <begin position="387"/>
        <end position="422"/>
    </location>
</feature>
<dbReference type="InterPro" id="IPR013083">
    <property type="entry name" value="Znf_RING/FYVE/PHD"/>
</dbReference>
<dbReference type="OrthoDB" id="8062037at2759"/>
<evidence type="ECO:0000313" key="4">
    <source>
        <dbReference type="EMBL" id="TGZ80038.1"/>
    </source>
</evidence>
<dbReference type="AlphaFoldDB" id="A0A4S2MU23"/>
<dbReference type="GO" id="GO:0008270">
    <property type="term" value="F:zinc ion binding"/>
    <property type="evidence" value="ECO:0007669"/>
    <property type="project" value="UniProtKB-KW"/>
</dbReference>
<dbReference type="Gene3D" id="3.30.40.10">
    <property type="entry name" value="Zinc/RING finger domain, C3HC4 (zinc finger)"/>
    <property type="match status" value="1"/>
</dbReference>
<protein>
    <recommendedName>
        <fullName evidence="3">RING-type domain-containing protein</fullName>
    </recommendedName>
</protein>
<dbReference type="Proteomes" id="UP000298138">
    <property type="component" value="Unassembled WGS sequence"/>
</dbReference>
<feature type="region of interest" description="Disordered" evidence="2">
    <location>
        <begin position="260"/>
        <end position="353"/>
    </location>
</feature>
<evidence type="ECO:0000259" key="3">
    <source>
        <dbReference type="PROSITE" id="PS50089"/>
    </source>
</evidence>
<dbReference type="InParanoid" id="A0A4S2MU23"/>
<feature type="compositionally biased region" description="Low complexity" evidence="2">
    <location>
        <begin position="316"/>
        <end position="336"/>
    </location>
</feature>
<feature type="region of interest" description="Disordered" evidence="2">
    <location>
        <begin position="207"/>
        <end position="247"/>
    </location>
</feature>